<dbReference type="SUPFAM" id="SSF53067">
    <property type="entry name" value="Actin-like ATPase domain"/>
    <property type="match status" value="2"/>
</dbReference>
<dbReference type="SMART" id="SM00842">
    <property type="entry name" value="FtsA"/>
    <property type="match status" value="1"/>
</dbReference>
<accession>E1X2A9</accession>
<dbReference type="PANTHER" id="PTHR32432">
    <property type="entry name" value="CELL DIVISION PROTEIN FTSA-RELATED"/>
    <property type="match status" value="1"/>
</dbReference>
<dbReference type="InterPro" id="IPR043129">
    <property type="entry name" value="ATPase_NBD"/>
</dbReference>
<evidence type="ECO:0000259" key="1">
    <source>
        <dbReference type="SMART" id="SM00842"/>
    </source>
</evidence>
<protein>
    <submittedName>
        <fullName evidence="2">Pilus assembly protein</fullName>
    </submittedName>
</protein>
<feature type="domain" description="SHS2" evidence="1">
    <location>
        <begin position="25"/>
        <end position="185"/>
    </location>
</feature>
<reference evidence="3" key="1">
    <citation type="journal article" date="2013" name="ISME J.">
        <title>A small predatory core genome in the divergent marine Bacteriovorax marinus SJ and the terrestrial Bdellovibrio bacteriovorus.</title>
        <authorList>
            <person name="Crossman L.C."/>
            <person name="Chen H."/>
            <person name="Cerdeno-Tarraga A.M."/>
            <person name="Brooks K."/>
            <person name="Quail M.A."/>
            <person name="Pineiro S.A."/>
            <person name="Hobley L."/>
            <person name="Sockett R.E."/>
            <person name="Bentley S.D."/>
            <person name="Parkhill J."/>
            <person name="Williams H.N."/>
            <person name="Stine O.C."/>
        </authorList>
    </citation>
    <scope>NUCLEOTIDE SEQUENCE [LARGE SCALE GENOMIC DNA]</scope>
    <source>
        <strain evidence="3">ATCC BAA-682 / DSM 15412 / SJ</strain>
    </source>
</reference>
<dbReference type="Gene3D" id="3.30.1490.300">
    <property type="match status" value="1"/>
</dbReference>
<gene>
    <name evidence="2" type="ordered locus">BMS_0127</name>
</gene>
<dbReference type="Gene3D" id="3.30.420.40">
    <property type="match status" value="2"/>
</dbReference>
<dbReference type="PATRIC" id="fig|862908.3.peg.122"/>
<dbReference type="GO" id="GO:0051301">
    <property type="term" value="P:cell division"/>
    <property type="evidence" value="ECO:0007669"/>
    <property type="project" value="InterPro"/>
</dbReference>
<proteinExistence type="predicted"/>
<dbReference type="PIRSF" id="PIRSF019169">
    <property type="entry name" value="PilM"/>
    <property type="match status" value="1"/>
</dbReference>
<sequence length="367" mass="40116">MDSKKVINDLISQVKEVLKLGPSGYLGIDIGLSSVKVAQLEGSEDSGFKLIAYGSQPLPEGAIIEDDIQKEEEIIEAIKEAIKNAGISSVNAVFGLAGPNTVARKLQLAGGSEEEIEDQVSWEVEQYIPFSVETSKVSFHIIGENEGGGVDVIVAAAKGEVVESYKELLEKADLKPKIFDLGLLAVVNVFELVYAEKLEDPNESWILMDLGAQKTEFIIYKNNKVMFTKEIMIGGVIITEEIQRQMGVNYYEAEDLKNHGDENGNLPEEILEIIDSVVESFFAEIKKTVDFYISSTSDESFVECVLTGGSSLIPGLTEGLEALLGISVSIMNPFEVISFDEKKIKEEQLNEIAYRGASVLGLAMRST</sequence>
<dbReference type="OrthoDB" id="9773403at2"/>
<dbReference type="Pfam" id="PF11104">
    <property type="entry name" value="PilM_2"/>
    <property type="match status" value="1"/>
</dbReference>
<dbReference type="RefSeq" id="WP_014242854.1">
    <property type="nucleotide sequence ID" value="NC_016620.1"/>
</dbReference>
<dbReference type="EMBL" id="FQ312005">
    <property type="protein sequence ID" value="CBW25065.1"/>
    <property type="molecule type" value="Genomic_DNA"/>
</dbReference>
<dbReference type="eggNOG" id="COG4972">
    <property type="taxonomic scope" value="Bacteria"/>
</dbReference>
<dbReference type="HOGENOM" id="CLU_050686_0_2_7"/>
<name>E1X2A9_HALMS</name>
<keyword evidence="3" id="KW-1185">Reference proteome</keyword>
<evidence type="ECO:0000313" key="3">
    <source>
        <dbReference type="Proteomes" id="UP000008963"/>
    </source>
</evidence>
<dbReference type="KEGG" id="bmx:BMS_0127"/>
<dbReference type="InterPro" id="IPR005883">
    <property type="entry name" value="PilM"/>
</dbReference>
<dbReference type="NCBIfam" id="TIGR01175">
    <property type="entry name" value="pilM"/>
    <property type="match status" value="1"/>
</dbReference>
<dbReference type="InterPro" id="IPR050696">
    <property type="entry name" value="FtsA/MreB"/>
</dbReference>
<dbReference type="PANTHER" id="PTHR32432:SF3">
    <property type="entry name" value="ETHANOLAMINE UTILIZATION PROTEIN EUTJ"/>
    <property type="match status" value="1"/>
</dbReference>
<dbReference type="AlphaFoldDB" id="E1X2A9"/>
<evidence type="ECO:0000313" key="2">
    <source>
        <dbReference type="EMBL" id="CBW25065.1"/>
    </source>
</evidence>
<dbReference type="Proteomes" id="UP000008963">
    <property type="component" value="Chromosome"/>
</dbReference>
<dbReference type="InterPro" id="IPR003494">
    <property type="entry name" value="SHS2_FtsA"/>
</dbReference>
<dbReference type="CDD" id="cd24049">
    <property type="entry name" value="ASKHA_NBD_PilM"/>
    <property type="match status" value="1"/>
</dbReference>
<organism evidence="2 3">
    <name type="scientific">Halobacteriovorax marinus (strain ATCC BAA-682 / DSM 15412 / SJ)</name>
    <name type="common">Bacteriovorax marinus</name>
    <dbReference type="NCBI Taxonomy" id="862908"/>
    <lineage>
        <taxon>Bacteria</taxon>
        <taxon>Pseudomonadati</taxon>
        <taxon>Bdellovibrionota</taxon>
        <taxon>Bacteriovoracia</taxon>
        <taxon>Bacteriovoracales</taxon>
        <taxon>Halobacteriovoraceae</taxon>
        <taxon>Halobacteriovorax</taxon>
    </lineage>
</organism>
<dbReference type="STRING" id="862908.BMS_0127"/>